<dbReference type="InterPro" id="IPR051046">
    <property type="entry name" value="MurCDEF_CellWall_CoF430Synth"/>
</dbReference>
<evidence type="ECO:0000313" key="15">
    <source>
        <dbReference type="EMBL" id="MEK0306863.1"/>
    </source>
</evidence>
<dbReference type="Gene3D" id="3.40.1190.10">
    <property type="entry name" value="Mur-like, catalytic domain"/>
    <property type="match status" value="1"/>
</dbReference>
<comment type="function">
    <text evidence="10 11">Involved in cell wall formation. Catalyzes the final step in the synthesis of UDP-N-acetylmuramoyl-pentapeptide, the precursor of murein.</text>
</comment>
<feature type="domain" description="Mur ligase N-terminal catalytic" evidence="12">
    <location>
        <begin position="38"/>
        <end position="101"/>
    </location>
</feature>
<reference evidence="15 16" key="1">
    <citation type="submission" date="2024-02" db="EMBL/GenBank/DDBJ databases">
        <title>Bifidobacterium honeyensis sp. nov., isolated from the comb honey.</title>
        <authorList>
            <person name="Liu W."/>
            <person name="Li Y."/>
        </authorList>
    </citation>
    <scope>NUCLEOTIDE SEQUENCE [LARGE SCALE GENOMIC DNA]</scope>
    <source>
        <strain evidence="15 16">IMAU50988</strain>
    </source>
</reference>
<evidence type="ECO:0000259" key="12">
    <source>
        <dbReference type="Pfam" id="PF01225"/>
    </source>
</evidence>
<evidence type="ECO:0000313" key="16">
    <source>
        <dbReference type="Proteomes" id="UP001373159"/>
    </source>
</evidence>
<dbReference type="NCBIfam" id="TIGR01143">
    <property type="entry name" value="murF"/>
    <property type="match status" value="1"/>
</dbReference>
<dbReference type="Pfam" id="PF08245">
    <property type="entry name" value="Mur_ligase_M"/>
    <property type="match status" value="1"/>
</dbReference>
<comment type="pathway">
    <text evidence="10 11">Cell wall biogenesis; peptidoglycan biosynthesis.</text>
</comment>
<evidence type="ECO:0000259" key="14">
    <source>
        <dbReference type="Pfam" id="PF08245"/>
    </source>
</evidence>
<keyword evidence="2 10" id="KW-0436">Ligase</keyword>
<name>A0ABU8ZNV1_9BIFI</name>
<dbReference type="Gene3D" id="3.40.1390.10">
    <property type="entry name" value="MurE/MurF, N-terminal domain"/>
    <property type="match status" value="1"/>
</dbReference>
<evidence type="ECO:0000256" key="3">
    <source>
        <dbReference type="ARBA" id="ARBA00022618"/>
    </source>
</evidence>
<dbReference type="InterPro" id="IPR005863">
    <property type="entry name" value="UDP-N-AcMur_synth"/>
</dbReference>
<feature type="domain" description="Mur ligase C-terminal" evidence="13">
    <location>
        <begin position="336"/>
        <end position="482"/>
    </location>
</feature>
<dbReference type="EC" id="6.3.2.10" evidence="10 11"/>
<dbReference type="InterPro" id="IPR013221">
    <property type="entry name" value="Mur_ligase_cen"/>
</dbReference>
<feature type="domain" description="Mur ligase central" evidence="14">
    <location>
        <begin position="119"/>
        <end position="313"/>
    </location>
</feature>
<evidence type="ECO:0000259" key="13">
    <source>
        <dbReference type="Pfam" id="PF02875"/>
    </source>
</evidence>
<evidence type="ECO:0000256" key="8">
    <source>
        <dbReference type="ARBA" id="ARBA00023306"/>
    </source>
</evidence>
<evidence type="ECO:0000256" key="9">
    <source>
        <dbReference type="ARBA" id="ARBA00023316"/>
    </source>
</evidence>
<evidence type="ECO:0000256" key="2">
    <source>
        <dbReference type="ARBA" id="ARBA00022598"/>
    </source>
</evidence>
<dbReference type="SUPFAM" id="SSF53244">
    <property type="entry name" value="MurD-like peptide ligases, peptide-binding domain"/>
    <property type="match status" value="1"/>
</dbReference>
<dbReference type="PANTHER" id="PTHR43024">
    <property type="entry name" value="UDP-N-ACETYLMURAMOYL-TRIPEPTIDE--D-ALANYL-D-ALANINE LIGASE"/>
    <property type="match status" value="1"/>
</dbReference>
<dbReference type="InterPro" id="IPR004101">
    <property type="entry name" value="Mur_ligase_C"/>
</dbReference>
<dbReference type="InterPro" id="IPR000713">
    <property type="entry name" value="Mur_ligase_N"/>
</dbReference>
<dbReference type="HAMAP" id="MF_02019">
    <property type="entry name" value="MurF"/>
    <property type="match status" value="1"/>
</dbReference>
<evidence type="ECO:0000256" key="5">
    <source>
        <dbReference type="ARBA" id="ARBA00022840"/>
    </source>
</evidence>
<comment type="caution">
    <text evidence="15">The sequence shown here is derived from an EMBL/GenBank/DDBJ whole genome shotgun (WGS) entry which is preliminary data.</text>
</comment>
<sequence length="500" mass="52036">MMPMTLADITRAVSGRLLQAGPDPVEPDEARGLCTVSDSRQVGAGSVFVAIPGQRVDGHDFVPGMGAKGAVAAIVDHPVDGADLPQILVDDTIRALGDLARYNVELRRAQDSPFTVIGVTGSVGKTTTKDLLILLLSRLGAVAAPVGSFNNEIGLPLTALKVNGDTRFLVAEMGANHMGEIAGLTRIVPPDLAVVLKVGVAHLGEFGSIERTAQAKSEIVRGLVPGGVSVLNADDDRVEAMAALAPGRVIRFGLGARGADGLPVDVRATDVTLDDDDRPRFNLCCGQEDPVPVRLAISGGHNVMNALAASAVARHLGLESRDIADVLGEARRISPHRMDVRRVDLPDASFTLIDDSFNANPDSTRAGLKALAAWKGPQEGRAPHRIAVLGAMLELGPQTLELHAQVGATCCLEGVDLLVAVGSRTDGEIERMAEALAQGARDQDAGEGRIKVILAHDVDQARSLVEGEACSHPGSVVLLKGSHASGLGGLADAWLGSAHE</sequence>
<keyword evidence="3 10" id="KW-0132">Cell division</keyword>
<accession>A0ABU8ZNV1</accession>
<dbReference type="RefSeq" id="WP_340469769.1">
    <property type="nucleotide sequence ID" value="NZ_JBANBB010000001.1"/>
</dbReference>
<evidence type="ECO:0000256" key="7">
    <source>
        <dbReference type="ARBA" id="ARBA00022984"/>
    </source>
</evidence>
<keyword evidence="9 10" id="KW-0961">Cell wall biogenesis/degradation</keyword>
<dbReference type="GO" id="GO:0047480">
    <property type="term" value="F:UDP-N-acetylmuramoyl-tripeptide-D-alanyl-D-alanine ligase activity"/>
    <property type="evidence" value="ECO:0007669"/>
    <property type="project" value="UniProtKB-EC"/>
</dbReference>
<keyword evidence="8 10" id="KW-0131">Cell cycle</keyword>
<dbReference type="Pfam" id="PF01225">
    <property type="entry name" value="Mur_ligase"/>
    <property type="match status" value="1"/>
</dbReference>
<keyword evidence="7 10" id="KW-0573">Peptidoglycan synthesis</keyword>
<evidence type="ECO:0000256" key="1">
    <source>
        <dbReference type="ARBA" id="ARBA00022490"/>
    </source>
</evidence>
<dbReference type="SUPFAM" id="SSF63418">
    <property type="entry name" value="MurE/MurF N-terminal domain"/>
    <property type="match status" value="1"/>
</dbReference>
<keyword evidence="4 10" id="KW-0547">Nucleotide-binding</keyword>
<organism evidence="15 16">
    <name type="scientific">Bifidobacterium favimelis</name>
    <dbReference type="NCBI Taxonomy" id="3122979"/>
    <lineage>
        <taxon>Bacteria</taxon>
        <taxon>Bacillati</taxon>
        <taxon>Actinomycetota</taxon>
        <taxon>Actinomycetes</taxon>
        <taxon>Bifidobacteriales</taxon>
        <taxon>Bifidobacteriaceae</taxon>
        <taxon>Bifidobacterium</taxon>
    </lineage>
</organism>
<dbReference type="InterPro" id="IPR036565">
    <property type="entry name" value="Mur-like_cat_sf"/>
</dbReference>
<proteinExistence type="inferred from homology"/>
<dbReference type="PANTHER" id="PTHR43024:SF1">
    <property type="entry name" value="UDP-N-ACETYLMURAMOYL-TRIPEPTIDE--D-ALANYL-D-ALANINE LIGASE"/>
    <property type="match status" value="1"/>
</dbReference>
<dbReference type="Gene3D" id="3.90.190.20">
    <property type="entry name" value="Mur ligase, C-terminal domain"/>
    <property type="match status" value="1"/>
</dbReference>
<comment type="catalytic activity">
    <reaction evidence="10 11">
        <text>D-alanyl-D-alanine + UDP-N-acetyl-alpha-D-muramoyl-L-alanyl-gamma-D-glutamyl-meso-2,6-diaminopimelate + ATP = UDP-N-acetyl-alpha-D-muramoyl-L-alanyl-gamma-D-glutamyl-meso-2,6-diaminopimeloyl-D-alanyl-D-alanine + ADP + phosphate + H(+)</text>
        <dbReference type="Rhea" id="RHEA:28374"/>
        <dbReference type="ChEBI" id="CHEBI:15378"/>
        <dbReference type="ChEBI" id="CHEBI:30616"/>
        <dbReference type="ChEBI" id="CHEBI:43474"/>
        <dbReference type="ChEBI" id="CHEBI:57822"/>
        <dbReference type="ChEBI" id="CHEBI:61386"/>
        <dbReference type="ChEBI" id="CHEBI:83905"/>
        <dbReference type="ChEBI" id="CHEBI:456216"/>
        <dbReference type="EC" id="6.3.2.10"/>
    </reaction>
</comment>
<evidence type="ECO:0000256" key="10">
    <source>
        <dbReference type="HAMAP-Rule" id="MF_02019"/>
    </source>
</evidence>
<gene>
    <name evidence="10 15" type="primary">murF</name>
    <name evidence="15" type="ORF">V8P97_05225</name>
</gene>
<keyword evidence="6 10" id="KW-0133">Cell shape</keyword>
<comment type="subcellular location">
    <subcellularLocation>
        <location evidence="10 11">Cytoplasm</location>
    </subcellularLocation>
</comment>
<dbReference type="SUPFAM" id="SSF53623">
    <property type="entry name" value="MurD-like peptide ligases, catalytic domain"/>
    <property type="match status" value="1"/>
</dbReference>
<dbReference type="InterPro" id="IPR035911">
    <property type="entry name" value="MurE/MurF_N"/>
</dbReference>
<feature type="binding site" evidence="10">
    <location>
        <begin position="121"/>
        <end position="127"/>
    </location>
    <ligand>
        <name>ATP</name>
        <dbReference type="ChEBI" id="CHEBI:30616"/>
    </ligand>
</feature>
<comment type="similarity">
    <text evidence="10">Belongs to the MurCDEF family. MurF subfamily.</text>
</comment>
<evidence type="ECO:0000256" key="6">
    <source>
        <dbReference type="ARBA" id="ARBA00022960"/>
    </source>
</evidence>
<keyword evidence="16" id="KW-1185">Reference proteome</keyword>
<evidence type="ECO:0000256" key="4">
    <source>
        <dbReference type="ARBA" id="ARBA00022741"/>
    </source>
</evidence>
<protein>
    <recommendedName>
        <fullName evidence="10 11">UDP-N-acetylmuramoyl-tripeptide--D-alanyl-D-alanine ligase</fullName>
        <ecNumber evidence="10 11">6.3.2.10</ecNumber>
    </recommendedName>
    <alternativeName>
        <fullName evidence="10">D-alanyl-D-alanine-adding enzyme</fullName>
    </alternativeName>
</protein>
<dbReference type="Proteomes" id="UP001373159">
    <property type="component" value="Unassembled WGS sequence"/>
</dbReference>
<dbReference type="InterPro" id="IPR036615">
    <property type="entry name" value="Mur_ligase_C_dom_sf"/>
</dbReference>
<dbReference type="Pfam" id="PF02875">
    <property type="entry name" value="Mur_ligase_C"/>
    <property type="match status" value="1"/>
</dbReference>
<keyword evidence="1 10" id="KW-0963">Cytoplasm</keyword>
<evidence type="ECO:0000256" key="11">
    <source>
        <dbReference type="RuleBase" id="RU004136"/>
    </source>
</evidence>
<dbReference type="EMBL" id="JBANBB010000001">
    <property type="protein sequence ID" value="MEK0306863.1"/>
    <property type="molecule type" value="Genomic_DNA"/>
</dbReference>
<keyword evidence="5 10" id="KW-0067">ATP-binding</keyword>